<comment type="subunit">
    <text evidence="3">Homodimer.</text>
</comment>
<organism evidence="7 8">
    <name type="scientific">Pseudodesulfovibrio piezophilus (strain DSM 21447 / JCM 15486 / C1TLV30)</name>
    <name type="common">Desulfovibrio piezophilus</name>
    <dbReference type="NCBI Taxonomy" id="1322246"/>
    <lineage>
        <taxon>Bacteria</taxon>
        <taxon>Pseudomonadati</taxon>
        <taxon>Thermodesulfobacteriota</taxon>
        <taxon>Desulfovibrionia</taxon>
        <taxon>Desulfovibrionales</taxon>
        <taxon>Desulfovibrionaceae</taxon>
    </lineage>
</organism>
<reference evidence="7 8" key="1">
    <citation type="journal article" date="2013" name="PLoS ONE">
        <title>The first genomic and proteomic characterization of a deep-sea sulfate reducer: insights into the piezophilic lifestyle of Desulfovibrio piezophilus.</title>
        <authorList>
            <person name="Pradel N."/>
            <person name="Ji B."/>
            <person name="Gimenez G."/>
            <person name="Talla E."/>
            <person name="Lenoble P."/>
            <person name="Garel M."/>
            <person name="Tamburini C."/>
            <person name="Fourquet P."/>
            <person name="Lebrun R."/>
            <person name="Bertin P."/>
            <person name="Denis Y."/>
            <person name="Pophillat M."/>
            <person name="Barbe V."/>
            <person name="Ollivier B."/>
            <person name="Dolla A."/>
        </authorList>
    </citation>
    <scope>NUCLEOTIDE SEQUENCE [LARGE SCALE GENOMIC DNA]</scope>
    <source>
        <strain evidence="8">DSM 10523 / SB164P1</strain>
    </source>
</reference>
<dbReference type="PATRIC" id="fig|879567.3.peg.3500"/>
<dbReference type="PANTHER" id="PTHR21237:SF23">
    <property type="entry name" value="GRPE PROTEIN HOMOLOG, MITOCHONDRIAL"/>
    <property type="match status" value="1"/>
</dbReference>
<dbReference type="Pfam" id="PF01025">
    <property type="entry name" value="GrpE"/>
    <property type="match status" value="1"/>
</dbReference>
<keyword evidence="3 4" id="KW-0346">Stress response</keyword>
<dbReference type="eggNOG" id="COG0576">
    <property type="taxonomic scope" value="Bacteria"/>
</dbReference>
<evidence type="ECO:0000256" key="5">
    <source>
        <dbReference type="RuleBase" id="RU004478"/>
    </source>
</evidence>
<dbReference type="STRING" id="1322246.BN4_20399"/>
<evidence type="ECO:0000256" key="2">
    <source>
        <dbReference type="ARBA" id="ARBA00023186"/>
    </source>
</evidence>
<dbReference type="HAMAP" id="MF_01151">
    <property type="entry name" value="GrpE"/>
    <property type="match status" value="1"/>
</dbReference>
<evidence type="ECO:0000313" key="8">
    <source>
        <dbReference type="Proteomes" id="UP000011724"/>
    </source>
</evidence>
<dbReference type="PRINTS" id="PR00773">
    <property type="entry name" value="GRPEPROTEIN"/>
</dbReference>
<evidence type="ECO:0000256" key="6">
    <source>
        <dbReference type="SAM" id="Coils"/>
    </source>
</evidence>
<dbReference type="InterPro" id="IPR000740">
    <property type="entry name" value="GrpE"/>
</dbReference>
<keyword evidence="6" id="KW-0175">Coiled coil</keyword>
<dbReference type="GO" id="GO:0042803">
    <property type="term" value="F:protein homodimerization activity"/>
    <property type="evidence" value="ECO:0007669"/>
    <property type="project" value="InterPro"/>
</dbReference>
<evidence type="ECO:0000256" key="3">
    <source>
        <dbReference type="HAMAP-Rule" id="MF_01151"/>
    </source>
</evidence>
<dbReference type="SUPFAM" id="SSF51064">
    <property type="entry name" value="Head domain of nucleotide exchange factor GrpE"/>
    <property type="match status" value="1"/>
</dbReference>
<dbReference type="GO" id="GO:0005737">
    <property type="term" value="C:cytoplasm"/>
    <property type="evidence" value="ECO:0007669"/>
    <property type="project" value="UniProtKB-SubCell"/>
</dbReference>
<keyword evidence="8" id="KW-1185">Reference proteome</keyword>
<dbReference type="BioCyc" id="DPIE1322246:BN4_RS16240-MONOMER"/>
<name>M1WKZ6_PSEP2</name>
<feature type="coiled-coil region" evidence="6">
    <location>
        <begin position="38"/>
        <end position="98"/>
    </location>
</feature>
<dbReference type="EMBL" id="FO203427">
    <property type="protein sequence ID" value="CCH50461.1"/>
    <property type="molecule type" value="Genomic_DNA"/>
</dbReference>
<reference evidence="8" key="2">
    <citation type="journal article" date="2013" name="Stand. Genomic Sci.">
        <title>Complete genome sequence of Desulfocapsa sulfexigens, a marine deltaproteobacterium specialized in disproportionating inorganic sulfur compounds.</title>
        <authorList>
            <person name="Finster K.W."/>
            <person name="Kjeldsen K.U."/>
            <person name="Kube M."/>
            <person name="Reinhardt R."/>
            <person name="Mussmann M."/>
            <person name="Amann R."/>
            <person name="Schreiber L."/>
        </authorList>
    </citation>
    <scope>NUCLEOTIDE SEQUENCE [LARGE SCALE GENOMIC DNA]</scope>
    <source>
        <strain evidence="8">DSM 10523 / SB164P1</strain>
    </source>
</reference>
<dbReference type="RefSeq" id="WP_015416503.1">
    <property type="nucleotide sequence ID" value="NC_020409.1"/>
</dbReference>
<dbReference type="KEGG" id="dpi:BN4_20399"/>
<dbReference type="PROSITE" id="PS01071">
    <property type="entry name" value="GRPE"/>
    <property type="match status" value="1"/>
</dbReference>
<keyword evidence="2 3" id="KW-0143">Chaperone</keyword>
<dbReference type="GO" id="GO:0000774">
    <property type="term" value="F:adenyl-nucleotide exchange factor activity"/>
    <property type="evidence" value="ECO:0007669"/>
    <property type="project" value="InterPro"/>
</dbReference>
<dbReference type="InterPro" id="IPR009012">
    <property type="entry name" value="GrpE_head"/>
</dbReference>
<evidence type="ECO:0000256" key="1">
    <source>
        <dbReference type="ARBA" id="ARBA00009054"/>
    </source>
</evidence>
<dbReference type="GO" id="GO:0051087">
    <property type="term" value="F:protein-folding chaperone binding"/>
    <property type="evidence" value="ECO:0007669"/>
    <property type="project" value="InterPro"/>
</dbReference>
<comment type="similarity">
    <text evidence="1 3 5">Belongs to the GrpE family.</text>
</comment>
<dbReference type="OrthoDB" id="9789811at2"/>
<protein>
    <recommendedName>
        <fullName evidence="3 4">Protein GrpE</fullName>
    </recommendedName>
    <alternativeName>
        <fullName evidence="3">HSP-70 cofactor</fullName>
    </alternativeName>
</protein>
<dbReference type="GO" id="GO:0006457">
    <property type="term" value="P:protein folding"/>
    <property type="evidence" value="ECO:0007669"/>
    <property type="project" value="InterPro"/>
</dbReference>
<gene>
    <name evidence="3 7" type="primary">grpE</name>
    <name evidence="7" type="ordered locus">BN4_20399</name>
</gene>
<evidence type="ECO:0000256" key="4">
    <source>
        <dbReference type="RuleBase" id="RU000639"/>
    </source>
</evidence>
<comment type="subcellular location">
    <subcellularLocation>
        <location evidence="3">Cytoplasm</location>
    </subcellularLocation>
</comment>
<dbReference type="AlphaFoldDB" id="M1WKZ6"/>
<dbReference type="InterPro" id="IPR013805">
    <property type="entry name" value="GrpE_CC"/>
</dbReference>
<sequence>MVKNKNTEVPINGLYDEEGTLSDVASEEMTETSVAEENVETEAEVTLSQEELEALCKESVCPGCDVHKEAESIRLRALADTENVKKRLVREAEEMKKYAGESVLSDLLPILDNLDLALGHTENLDAACKNFVIGVDMTRKLFLDAVKSHGLEVVDAARGVEFNPEVHEALGTSEEEGLGDNQIAQVVQAGYFLKGRLLRPAKVMVNKA</sequence>
<accession>M1WKZ6</accession>
<dbReference type="Proteomes" id="UP000011724">
    <property type="component" value="Chromosome"/>
</dbReference>
<keyword evidence="3" id="KW-0963">Cytoplasm</keyword>
<dbReference type="HOGENOM" id="CLU_057217_6_3_7"/>
<comment type="function">
    <text evidence="3 4">Participates actively in the response to hyperosmotic and heat shock by preventing the aggregation of stress-denatured proteins, in association with DnaK and GrpE. It is the nucleotide exchange factor for DnaK and may function as a thermosensor. Unfolded proteins bind initially to DnaJ; upon interaction with the DnaJ-bound protein, DnaK hydrolyzes its bound ATP, resulting in the formation of a stable complex. GrpE releases ADP from DnaK; ATP binding to DnaK triggers the release of the substrate protein, thus completing the reaction cycle. Several rounds of ATP-dependent interactions between DnaJ, DnaK and GrpE are required for fully efficient folding.</text>
</comment>
<dbReference type="GO" id="GO:0051082">
    <property type="term" value="F:unfolded protein binding"/>
    <property type="evidence" value="ECO:0007669"/>
    <property type="project" value="TreeGrafter"/>
</dbReference>
<dbReference type="Gene3D" id="2.30.22.10">
    <property type="entry name" value="Head domain of nucleotide exchange factor GrpE"/>
    <property type="match status" value="1"/>
</dbReference>
<dbReference type="CDD" id="cd00446">
    <property type="entry name" value="GrpE"/>
    <property type="match status" value="1"/>
</dbReference>
<dbReference type="Gene3D" id="3.90.20.20">
    <property type="match status" value="1"/>
</dbReference>
<dbReference type="SUPFAM" id="SSF58014">
    <property type="entry name" value="Coiled-coil domain of nucleotide exchange factor GrpE"/>
    <property type="match status" value="1"/>
</dbReference>
<proteinExistence type="inferred from homology"/>
<dbReference type="PANTHER" id="PTHR21237">
    <property type="entry name" value="GRPE PROTEIN"/>
    <property type="match status" value="1"/>
</dbReference>
<evidence type="ECO:0000313" key="7">
    <source>
        <dbReference type="EMBL" id="CCH50461.1"/>
    </source>
</evidence>